<sequence length="122" mass="13100">MTRDFLTAGRAAGRRLIYVADRAPRGWDFEPELAMPAEQYPPEGITDPADATRPHSPPVRPAGGHSADSPTFAEPRAYLSEAHPLLPDPLQTGPPAAQLADHPPRRPGGWSASSTQACRART</sequence>
<feature type="region of interest" description="Disordered" evidence="1">
    <location>
        <begin position="35"/>
        <end position="122"/>
    </location>
</feature>
<evidence type="ECO:0000313" key="2">
    <source>
        <dbReference type="EMBL" id="GIE18882.1"/>
    </source>
</evidence>
<feature type="compositionally biased region" description="Polar residues" evidence="1">
    <location>
        <begin position="111"/>
        <end position="122"/>
    </location>
</feature>
<gene>
    <name evidence="2" type="ORF">Ahu01nite_019840</name>
</gene>
<dbReference type="RefSeq" id="WP_203836130.1">
    <property type="nucleotide sequence ID" value="NZ_BAAATV010000003.1"/>
</dbReference>
<evidence type="ECO:0000256" key="1">
    <source>
        <dbReference type="SAM" id="MobiDB-lite"/>
    </source>
</evidence>
<proteinExistence type="predicted"/>
<accession>A0ABQ3ZK47</accession>
<reference evidence="2 3" key="1">
    <citation type="submission" date="2021-01" db="EMBL/GenBank/DDBJ databases">
        <title>Whole genome shotgun sequence of Actinoplanes humidus NBRC 14915.</title>
        <authorList>
            <person name="Komaki H."/>
            <person name="Tamura T."/>
        </authorList>
    </citation>
    <scope>NUCLEOTIDE SEQUENCE [LARGE SCALE GENOMIC DNA]</scope>
    <source>
        <strain evidence="2 3">NBRC 14915</strain>
    </source>
</reference>
<dbReference type="EMBL" id="BOMN01000023">
    <property type="protein sequence ID" value="GIE18882.1"/>
    <property type="molecule type" value="Genomic_DNA"/>
</dbReference>
<organism evidence="2 3">
    <name type="scientific">Winogradskya humida</name>
    <dbReference type="NCBI Taxonomy" id="113566"/>
    <lineage>
        <taxon>Bacteria</taxon>
        <taxon>Bacillati</taxon>
        <taxon>Actinomycetota</taxon>
        <taxon>Actinomycetes</taxon>
        <taxon>Micromonosporales</taxon>
        <taxon>Micromonosporaceae</taxon>
        <taxon>Winogradskya</taxon>
    </lineage>
</organism>
<keyword evidence="3" id="KW-1185">Reference proteome</keyword>
<dbReference type="Proteomes" id="UP000603200">
    <property type="component" value="Unassembled WGS sequence"/>
</dbReference>
<protein>
    <submittedName>
        <fullName evidence="2">Uncharacterized protein</fullName>
    </submittedName>
</protein>
<name>A0ABQ3ZK47_9ACTN</name>
<evidence type="ECO:0000313" key="3">
    <source>
        <dbReference type="Proteomes" id="UP000603200"/>
    </source>
</evidence>
<comment type="caution">
    <text evidence="2">The sequence shown here is derived from an EMBL/GenBank/DDBJ whole genome shotgun (WGS) entry which is preliminary data.</text>
</comment>